<evidence type="ECO:0000313" key="4">
    <source>
        <dbReference type="EMBL" id="STO08230.1"/>
    </source>
</evidence>
<dbReference type="InterPro" id="IPR016181">
    <property type="entry name" value="Acyl_CoA_acyltransferase"/>
</dbReference>
<proteinExistence type="predicted"/>
<dbReference type="OrthoDB" id="6382410at2"/>
<dbReference type="CDD" id="cd04301">
    <property type="entry name" value="NAT_SF"/>
    <property type="match status" value="1"/>
</dbReference>
<dbReference type="GO" id="GO:0016747">
    <property type="term" value="F:acyltransferase activity, transferring groups other than amino-acyl groups"/>
    <property type="evidence" value="ECO:0007669"/>
    <property type="project" value="InterPro"/>
</dbReference>
<gene>
    <name evidence="4" type="ORF">NCTC13163_01600</name>
</gene>
<dbReference type="InterPro" id="IPR050680">
    <property type="entry name" value="YpeA/RimI_acetyltransf"/>
</dbReference>
<dbReference type="Pfam" id="PF00583">
    <property type="entry name" value="Acetyltransf_1"/>
    <property type="match status" value="1"/>
</dbReference>
<feature type="domain" description="N-acetyltransferase" evidence="3">
    <location>
        <begin position="11"/>
        <end position="162"/>
    </location>
</feature>
<keyword evidence="2 4" id="KW-0012">Acyltransferase</keyword>
<evidence type="ECO:0000256" key="1">
    <source>
        <dbReference type="ARBA" id="ARBA00022679"/>
    </source>
</evidence>
<dbReference type="Gene3D" id="3.40.630.30">
    <property type="match status" value="1"/>
</dbReference>
<reference evidence="4 5" key="1">
    <citation type="submission" date="2018-06" db="EMBL/GenBank/DDBJ databases">
        <authorList>
            <consortium name="Pathogen Informatics"/>
            <person name="Doyle S."/>
        </authorList>
    </citation>
    <scope>NUCLEOTIDE SEQUENCE [LARGE SCALE GENOMIC DNA]</scope>
    <source>
        <strain evidence="4 5">NCTC13163</strain>
    </source>
</reference>
<dbReference type="SUPFAM" id="SSF55729">
    <property type="entry name" value="Acyl-CoA N-acyltransferases (Nat)"/>
    <property type="match status" value="1"/>
</dbReference>
<dbReference type="PROSITE" id="PS51186">
    <property type="entry name" value="GNAT"/>
    <property type="match status" value="1"/>
</dbReference>
<evidence type="ECO:0000313" key="5">
    <source>
        <dbReference type="Proteomes" id="UP000254060"/>
    </source>
</evidence>
<organism evidence="4 5">
    <name type="scientific">Exiguobacterium aurantiacum</name>
    <dbReference type="NCBI Taxonomy" id="33987"/>
    <lineage>
        <taxon>Bacteria</taxon>
        <taxon>Bacillati</taxon>
        <taxon>Bacillota</taxon>
        <taxon>Bacilli</taxon>
        <taxon>Bacillales</taxon>
        <taxon>Bacillales Family XII. Incertae Sedis</taxon>
        <taxon>Exiguobacterium</taxon>
    </lineage>
</organism>
<accession>A0A377FTT4</accession>
<name>A0A377FTT4_9BACL</name>
<dbReference type="RefSeq" id="WP_024370325.1">
    <property type="nucleotide sequence ID" value="NZ_UGGP01000001.1"/>
</dbReference>
<dbReference type="AlphaFoldDB" id="A0A377FTT4"/>
<sequence length="162" mass="18470">MIRLATKRDASNIANLIEQRAVALNEQGSDQWTEYLEQDLLKRVETDIASGDVYVYEQEDAILASIALLPPDEWDHALWEDGERGQYIHRIVVSERLKGQGVGQQLMEHVLEEADGDHPIRLDCVADNSFLNEYYPRFGFVYVGSRNGYNTFEYGLEESVSA</sequence>
<dbReference type="PANTHER" id="PTHR43420">
    <property type="entry name" value="ACETYLTRANSFERASE"/>
    <property type="match status" value="1"/>
</dbReference>
<dbReference type="InterPro" id="IPR000182">
    <property type="entry name" value="GNAT_dom"/>
</dbReference>
<evidence type="ECO:0000259" key="3">
    <source>
        <dbReference type="PROSITE" id="PS51186"/>
    </source>
</evidence>
<evidence type="ECO:0000256" key="2">
    <source>
        <dbReference type="ARBA" id="ARBA00023315"/>
    </source>
</evidence>
<dbReference type="STRING" id="1397694.GCA_000702585_02097"/>
<dbReference type="EMBL" id="UGGP01000001">
    <property type="protein sequence ID" value="STO08230.1"/>
    <property type="molecule type" value="Genomic_DNA"/>
</dbReference>
<protein>
    <submittedName>
        <fullName evidence="4">Putative acyltransferase</fullName>
    </submittedName>
</protein>
<dbReference type="Proteomes" id="UP000254060">
    <property type="component" value="Unassembled WGS sequence"/>
</dbReference>
<keyword evidence="1 4" id="KW-0808">Transferase</keyword>